<dbReference type="SUPFAM" id="SSF56655">
    <property type="entry name" value="Carbohydrate phosphatase"/>
    <property type="match status" value="1"/>
</dbReference>
<dbReference type="GO" id="GO:0004401">
    <property type="term" value="F:histidinol-phosphatase activity"/>
    <property type="evidence" value="ECO:0007669"/>
    <property type="project" value="UniProtKB-UniRule"/>
</dbReference>
<feature type="binding site" evidence="12">
    <location>
        <position position="89"/>
    </location>
    <ligand>
        <name>Mg(2+)</name>
        <dbReference type="ChEBI" id="CHEBI:18420"/>
        <label>1</label>
        <note>catalytic</note>
    </ligand>
</feature>
<evidence type="ECO:0000256" key="3">
    <source>
        <dbReference type="ARBA" id="ARBA00009759"/>
    </source>
</evidence>
<evidence type="ECO:0000256" key="8">
    <source>
        <dbReference type="ARBA" id="ARBA00022842"/>
    </source>
</evidence>
<evidence type="ECO:0000256" key="4">
    <source>
        <dbReference type="ARBA" id="ARBA00013085"/>
    </source>
</evidence>
<dbReference type="FunFam" id="3.30.540.10:FF:000030">
    <property type="entry name" value="Inositol monophosphatase"/>
    <property type="match status" value="1"/>
</dbReference>
<dbReference type="GO" id="GO:0000105">
    <property type="term" value="P:L-histidine biosynthetic process"/>
    <property type="evidence" value="ECO:0007669"/>
    <property type="project" value="UniProtKB-UniRule"/>
</dbReference>
<comment type="caution">
    <text evidence="13">The sequence shown here is derived from an EMBL/GenBank/DDBJ whole genome shotgun (WGS) entry which is preliminary data.</text>
</comment>
<dbReference type="InterPro" id="IPR011809">
    <property type="entry name" value="His_9_proposed"/>
</dbReference>
<evidence type="ECO:0000256" key="12">
    <source>
        <dbReference type="PIRSR" id="PIRSR600760-2"/>
    </source>
</evidence>
<dbReference type="InterPro" id="IPR000760">
    <property type="entry name" value="Inositol_monophosphatase-like"/>
</dbReference>
<proteinExistence type="inferred from homology"/>
<evidence type="ECO:0000256" key="7">
    <source>
        <dbReference type="ARBA" id="ARBA00022801"/>
    </source>
</evidence>
<dbReference type="PANTHER" id="PTHR20854:SF4">
    <property type="entry name" value="INOSITOL-1-MONOPHOSPHATASE-RELATED"/>
    <property type="match status" value="1"/>
</dbReference>
<organism evidence="13 14">
    <name type="scientific">Salinarimonas ramus</name>
    <dbReference type="NCBI Taxonomy" id="690164"/>
    <lineage>
        <taxon>Bacteria</taxon>
        <taxon>Pseudomonadati</taxon>
        <taxon>Pseudomonadota</taxon>
        <taxon>Alphaproteobacteria</taxon>
        <taxon>Hyphomicrobiales</taxon>
        <taxon>Salinarimonadaceae</taxon>
        <taxon>Salinarimonas</taxon>
    </lineage>
</organism>
<dbReference type="GO" id="GO:0046872">
    <property type="term" value="F:metal ion binding"/>
    <property type="evidence" value="ECO:0007669"/>
    <property type="project" value="UniProtKB-KW"/>
</dbReference>
<dbReference type="CDD" id="cd01641">
    <property type="entry name" value="Bacterial_IMPase_like_1"/>
    <property type="match status" value="1"/>
</dbReference>
<dbReference type="InterPro" id="IPR020583">
    <property type="entry name" value="Inositol_monoP_metal-BS"/>
</dbReference>
<dbReference type="Proteomes" id="UP000600449">
    <property type="component" value="Unassembled WGS sequence"/>
</dbReference>
<feature type="binding site" evidence="12">
    <location>
        <position position="90"/>
    </location>
    <ligand>
        <name>Mg(2+)</name>
        <dbReference type="ChEBI" id="CHEBI:18420"/>
        <label>2</label>
    </ligand>
</feature>
<keyword evidence="9" id="KW-0368">Histidine biosynthesis</keyword>
<dbReference type="Gene3D" id="3.40.190.80">
    <property type="match status" value="1"/>
</dbReference>
<keyword evidence="6 12" id="KW-0479">Metal-binding</keyword>
<keyword evidence="8 12" id="KW-0460">Magnesium</keyword>
<evidence type="ECO:0000256" key="1">
    <source>
        <dbReference type="ARBA" id="ARBA00001946"/>
    </source>
</evidence>
<evidence type="ECO:0000313" key="13">
    <source>
        <dbReference type="EMBL" id="GGK39832.1"/>
    </source>
</evidence>
<comment type="catalytic activity">
    <reaction evidence="10">
        <text>L-histidinol phosphate + H2O = L-histidinol + phosphate</text>
        <dbReference type="Rhea" id="RHEA:14465"/>
        <dbReference type="ChEBI" id="CHEBI:15377"/>
        <dbReference type="ChEBI" id="CHEBI:43474"/>
        <dbReference type="ChEBI" id="CHEBI:57699"/>
        <dbReference type="ChEBI" id="CHEBI:57980"/>
        <dbReference type="EC" id="3.1.3.15"/>
    </reaction>
</comment>
<sequence length="267" mass="28327">MALFDFASFVDDLATASGKAILPFFRTSLTASDKGGRGGVFDPVTEADKAGESAMRHLIKRAFPSHGIVGEEYGVEQADAEYVWVLDPIDGTRGFISGLPSWGTLIGLTRNGRPCYGMMHQPFTRERFSGDGGKALYRGPMGGGEPGERRLRTRRCASLAEATLSSTSPHAFPTAEEGEAFARLAQGARNVRYGADCYAYCMVAAGHIDLVVEAGLAPYDIVALIPIIEGAGGIVTTWDGGDPARGGRILAAGDKRVHEEAMRVLAG</sequence>
<dbReference type="GO" id="GO:0008934">
    <property type="term" value="F:inositol monophosphate 1-phosphatase activity"/>
    <property type="evidence" value="ECO:0007669"/>
    <property type="project" value="TreeGrafter"/>
</dbReference>
<dbReference type="AlphaFoldDB" id="A0A917V5K4"/>
<evidence type="ECO:0000256" key="6">
    <source>
        <dbReference type="ARBA" id="ARBA00022723"/>
    </source>
</evidence>
<evidence type="ECO:0000256" key="5">
    <source>
        <dbReference type="ARBA" id="ARBA00022605"/>
    </source>
</evidence>
<accession>A0A917V5K4</accession>
<gene>
    <name evidence="13" type="ORF">GCM10011322_28720</name>
</gene>
<name>A0A917V5K4_9HYPH</name>
<dbReference type="NCBIfam" id="TIGR02067">
    <property type="entry name" value="his_9_HisN"/>
    <property type="match status" value="1"/>
</dbReference>
<dbReference type="Gene3D" id="3.30.540.10">
    <property type="entry name" value="Fructose-1,6-Bisphosphatase, subunit A, domain 1"/>
    <property type="match status" value="1"/>
</dbReference>
<dbReference type="EMBL" id="BMMF01000008">
    <property type="protein sequence ID" value="GGK39832.1"/>
    <property type="molecule type" value="Genomic_DNA"/>
</dbReference>
<feature type="binding site" evidence="12">
    <location>
        <position position="220"/>
    </location>
    <ligand>
        <name>Mg(2+)</name>
        <dbReference type="ChEBI" id="CHEBI:18420"/>
        <label>2</label>
    </ligand>
</feature>
<dbReference type="GO" id="GO:0006020">
    <property type="term" value="P:inositol metabolic process"/>
    <property type="evidence" value="ECO:0007669"/>
    <property type="project" value="TreeGrafter"/>
</dbReference>
<comment type="similarity">
    <text evidence="3">Belongs to the inositol monophosphatase superfamily.</text>
</comment>
<keyword evidence="14" id="KW-1185">Reference proteome</keyword>
<evidence type="ECO:0000256" key="9">
    <source>
        <dbReference type="ARBA" id="ARBA00023102"/>
    </source>
</evidence>
<evidence type="ECO:0000256" key="10">
    <source>
        <dbReference type="ARBA" id="ARBA00049158"/>
    </source>
</evidence>
<evidence type="ECO:0000313" key="14">
    <source>
        <dbReference type="Proteomes" id="UP000600449"/>
    </source>
</evidence>
<dbReference type="GO" id="GO:0007165">
    <property type="term" value="P:signal transduction"/>
    <property type="evidence" value="ECO:0007669"/>
    <property type="project" value="TreeGrafter"/>
</dbReference>
<evidence type="ECO:0000256" key="11">
    <source>
        <dbReference type="NCBIfam" id="TIGR02067"/>
    </source>
</evidence>
<feature type="binding site" evidence="12">
    <location>
        <position position="87"/>
    </location>
    <ligand>
        <name>Mg(2+)</name>
        <dbReference type="ChEBI" id="CHEBI:18420"/>
        <label>1</label>
        <note>catalytic</note>
    </ligand>
</feature>
<comment type="pathway">
    <text evidence="2">Amino-acid biosynthesis; L-histidine biosynthesis; L-histidine from 5-phospho-alpha-D-ribose 1-diphosphate: step 8/9.</text>
</comment>
<reference evidence="13 14" key="1">
    <citation type="journal article" date="2014" name="Int. J. Syst. Evol. Microbiol.">
        <title>Complete genome sequence of Corynebacterium casei LMG S-19264T (=DSM 44701T), isolated from a smear-ripened cheese.</title>
        <authorList>
            <consortium name="US DOE Joint Genome Institute (JGI-PGF)"/>
            <person name="Walter F."/>
            <person name="Albersmeier A."/>
            <person name="Kalinowski J."/>
            <person name="Ruckert C."/>
        </authorList>
    </citation>
    <scope>NUCLEOTIDE SEQUENCE [LARGE SCALE GENOMIC DNA]</scope>
    <source>
        <strain evidence="13 14">CGMCC 1.9161</strain>
    </source>
</reference>
<dbReference type="PANTHER" id="PTHR20854">
    <property type="entry name" value="INOSITOL MONOPHOSPHATASE"/>
    <property type="match status" value="1"/>
</dbReference>
<keyword evidence="5" id="KW-0028">Amino-acid biosynthesis</keyword>
<evidence type="ECO:0000256" key="2">
    <source>
        <dbReference type="ARBA" id="ARBA00004970"/>
    </source>
</evidence>
<protein>
    <recommendedName>
        <fullName evidence="4 11">Histidinol-phosphatase</fullName>
        <ecNumber evidence="4 11">3.1.3.15</ecNumber>
    </recommendedName>
</protein>
<dbReference type="PRINTS" id="PR00377">
    <property type="entry name" value="IMPHPHTASES"/>
</dbReference>
<dbReference type="EC" id="3.1.3.15" evidence="4 11"/>
<keyword evidence="7" id="KW-0378">Hydrolase</keyword>
<feature type="binding site" evidence="12">
    <location>
        <position position="71"/>
    </location>
    <ligand>
        <name>Mg(2+)</name>
        <dbReference type="ChEBI" id="CHEBI:18420"/>
        <label>1</label>
        <note>catalytic</note>
    </ligand>
</feature>
<dbReference type="Pfam" id="PF00459">
    <property type="entry name" value="Inositol_P"/>
    <property type="match status" value="1"/>
</dbReference>
<dbReference type="RefSeq" id="WP_188913917.1">
    <property type="nucleotide sequence ID" value="NZ_BMMF01000008.1"/>
</dbReference>
<dbReference type="PROSITE" id="PS00629">
    <property type="entry name" value="IMP_1"/>
    <property type="match status" value="1"/>
</dbReference>
<comment type="cofactor">
    <cofactor evidence="1 12">
        <name>Mg(2+)</name>
        <dbReference type="ChEBI" id="CHEBI:18420"/>
    </cofactor>
</comment>